<feature type="domain" description="LysM" evidence="2">
    <location>
        <begin position="346"/>
        <end position="391"/>
    </location>
</feature>
<dbReference type="InterPro" id="IPR023346">
    <property type="entry name" value="Lysozyme-like_dom_sf"/>
</dbReference>
<dbReference type="EMBL" id="PVTH01000003">
    <property type="protein sequence ID" value="PRY53641.1"/>
    <property type="molecule type" value="Genomic_DNA"/>
</dbReference>
<accession>A0A2T0U6U9</accession>
<evidence type="ECO:0000313" key="4">
    <source>
        <dbReference type="Proteomes" id="UP000238034"/>
    </source>
</evidence>
<feature type="signal peptide" evidence="1">
    <location>
        <begin position="1"/>
        <end position="21"/>
    </location>
</feature>
<dbReference type="Proteomes" id="UP000238034">
    <property type="component" value="Unassembled WGS sequence"/>
</dbReference>
<evidence type="ECO:0000259" key="2">
    <source>
        <dbReference type="PROSITE" id="PS51782"/>
    </source>
</evidence>
<proteinExistence type="predicted"/>
<dbReference type="CDD" id="cd16894">
    <property type="entry name" value="MltD-like"/>
    <property type="match status" value="1"/>
</dbReference>
<feature type="chain" id="PRO_5015437945" evidence="1">
    <location>
        <begin position="22"/>
        <end position="394"/>
    </location>
</feature>
<dbReference type="Pfam" id="PF01476">
    <property type="entry name" value="LysM"/>
    <property type="match status" value="1"/>
</dbReference>
<reference evidence="3 4" key="1">
    <citation type="submission" date="2018-03" db="EMBL/GenBank/DDBJ databases">
        <title>Genomic Encyclopedia of Type Strains, Phase III (KMG-III): the genomes of soil and plant-associated and newly described type strains.</title>
        <authorList>
            <person name="Whitman W."/>
        </authorList>
    </citation>
    <scope>NUCLEOTIDE SEQUENCE [LARGE SCALE GENOMIC DNA]</scope>
    <source>
        <strain evidence="3 4">CGMCC 1.9313</strain>
    </source>
</reference>
<keyword evidence="4" id="KW-1185">Reference proteome</keyword>
<keyword evidence="1" id="KW-0732">Signal</keyword>
<sequence>MKRRKVLTVLLLIFGTSGVFGKQRSNPSPDSYQVAAVADSIIFKRALESIQNRVPLTYNAEVQRFIDIYITRQKSRISQMLGLSQYYFPIYKKVFENRNVPEELKYISVIESSLNPQAVSHMGATGPWQFLYEVGKLYGLKISDLVDERKDPFLAANAAASHLLESYYMYDDWLVAIASYNCGRNNIKWAMEKAGGKGDYWSIRQYLPTETQNYVPAYIATVYVMNHYWKHNIEPGTTDLPFETETISVSSPVTFSAIASASNLTTEEIARLNPAYLQGGIYGSEEYPQRLVLPANRKPYFDLVNDVMNGQTVSDARLQAANNIFYKTRGAGVKGTSRTRSGDQVIMYRVQRGDTLSSIVAQFKGATEEEIIVINKLKDSSSVKTGMVLKIIGG</sequence>
<dbReference type="SUPFAM" id="SSF53955">
    <property type="entry name" value="Lysozyme-like"/>
    <property type="match status" value="1"/>
</dbReference>
<dbReference type="SUPFAM" id="SSF54106">
    <property type="entry name" value="LysM domain"/>
    <property type="match status" value="1"/>
</dbReference>
<evidence type="ECO:0000313" key="3">
    <source>
        <dbReference type="EMBL" id="PRY53641.1"/>
    </source>
</evidence>
<protein>
    <submittedName>
        <fullName evidence="3">Membrane-bound lytic murein transglycosylase D</fullName>
    </submittedName>
</protein>
<dbReference type="PROSITE" id="PS51782">
    <property type="entry name" value="LYSM"/>
    <property type="match status" value="1"/>
</dbReference>
<dbReference type="AlphaFoldDB" id="A0A2T0U6U9"/>
<dbReference type="Gene3D" id="1.10.530.10">
    <property type="match status" value="1"/>
</dbReference>
<dbReference type="SMART" id="SM00257">
    <property type="entry name" value="LysM"/>
    <property type="match status" value="1"/>
</dbReference>
<evidence type="ECO:0000256" key="1">
    <source>
        <dbReference type="SAM" id="SignalP"/>
    </source>
</evidence>
<gene>
    <name evidence="3" type="ORF">B0I27_103111</name>
</gene>
<dbReference type="InterPro" id="IPR036779">
    <property type="entry name" value="LysM_dom_sf"/>
</dbReference>
<dbReference type="CDD" id="cd00118">
    <property type="entry name" value="LysM"/>
    <property type="match status" value="1"/>
</dbReference>
<dbReference type="InterPro" id="IPR018392">
    <property type="entry name" value="LysM"/>
</dbReference>
<dbReference type="InterPro" id="IPR008258">
    <property type="entry name" value="Transglycosylase_SLT_dom_1"/>
</dbReference>
<organism evidence="3 4">
    <name type="scientific">Arcticibacter pallidicorallinus</name>
    <dbReference type="NCBI Taxonomy" id="1259464"/>
    <lineage>
        <taxon>Bacteria</taxon>
        <taxon>Pseudomonadati</taxon>
        <taxon>Bacteroidota</taxon>
        <taxon>Sphingobacteriia</taxon>
        <taxon>Sphingobacteriales</taxon>
        <taxon>Sphingobacteriaceae</taxon>
        <taxon>Arcticibacter</taxon>
    </lineage>
</organism>
<dbReference type="Pfam" id="PF01464">
    <property type="entry name" value="SLT"/>
    <property type="match status" value="1"/>
</dbReference>
<dbReference type="Gene3D" id="3.10.350.10">
    <property type="entry name" value="LysM domain"/>
    <property type="match status" value="1"/>
</dbReference>
<comment type="caution">
    <text evidence="3">The sequence shown here is derived from an EMBL/GenBank/DDBJ whole genome shotgun (WGS) entry which is preliminary data.</text>
</comment>
<name>A0A2T0U6U9_9SPHI</name>